<name>A0ABY5Z7E0_9ACTN</name>
<evidence type="ECO:0000256" key="6">
    <source>
        <dbReference type="ARBA" id="ARBA00023136"/>
    </source>
</evidence>
<comment type="subcellular location">
    <subcellularLocation>
        <location evidence="1">Cell membrane</location>
        <topology evidence="1">Multi-pass membrane protein</topology>
    </subcellularLocation>
</comment>
<keyword evidence="5 8" id="KW-1133">Transmembrane helix</keyword>
<gene>
    <name evidence="9" type="ORF">Drose_38155</name>
</gene>
<feature type="transmembrane region" description="Helical" evidence="8">
    <location>
        <begin position="64"/>
        <end position="83"/>
    </location>
</feature>
<keyword evidence="2" id="KW-1003">Cell membrane</keyword>
<evidence type="ECO:0000256" key="8">
    <source>
        <dbReference type="SAM" id="Phobius"/>
    </source>
</evidence>
<keyword evidence="6 8" id="KW-0472">Membrane</keyword>
<dbReference type="InterPro" id="IPR018584">
    <property type="entry name" value="GT87"/>
</dbReference>
<evidence type="ECO:0000256" key="5">
    <source>
        <dbReference type="ARBA" id="ARBA00022989"/>
    </source>
</evidence>
<organism evidence="9 10">
    <name type="scientific">Dactylosporangium roseum</name>
    <dbReference type="NCBI Taxonomy" id="47989"/>
    <lineage>
        <taxon>Bacteria</taxon>
        <taxon>Bacillati</taxon>
        <taxon>Actinomycetota</taxon>
        <taxon>Actinomycetes</taxon>
        <taxon>Micromonosporales</taxon>
        <taxon>Micromonosporaceae</taxon>
        <taxon>Dactylosporangium</taxon>
    </lineage>
</organism>
<evidence type="ECO:0000256" key="7">
    <source>
        <dbReference type="ARBA" id="ARBA00024033"/>
    </source>
</evidence>
<feature type="transmembrane region" description="Helical" evidence="8">
    <location>
        <begin position="188"/>
        <end position="217"/>
    </location>
</feature>
<dbReference type="Pfam" id="PF09594">
    <property type="entry name" value="GT87"/>
    <property type="match status" value="1"/>
</dbReference>
<feature type="transmembrane region" description="Helical" evidence="8">
    <location>
        <begin position="39"/>
        <end position="57"/>
    </location>
</feature>
<comment type="similarity">
    <text evidence="7">Belongs to the glycosyltransferase 87 family.</text>
</comment>
<keyword evidence="3" id="KW-0808">Transferase</keyword>
<evidence type="ECO:0000256" key="4">
    <source>
        <dbReference type="ARBA" id="ARBA00022692"/>
    </source>
</evidence>
<feature type="transmembrane region" description="Helical" evidence="8">
    <location>
        <begin position="322"/>
        <end position="340"/>
    </location>
</feature>
<keyword evidence="4 8" id="KW-0812">Transmembrane</keyword>
<protein>
    <submittedName>
        <fullName evidence="9">DUF2029 domain-containing protein</fullName>
    </submittedName>
</protein>
<evidence type="ECO:0000256" key="2">
    <source>
        <dbReference type="ARBA" id="ARBA00022475"/>
    </source>
</evidence>
<sequence length="412" mass="42969">MVDITVGHRTRLLDVGFYALCAAFAGVTALTSTLMPHRAWGAIAWIGYAAAALLALTGLIRRTWLAGAVYVAVALVPLVTQAVQRAGGRTDRAQEEVLVVEQAGERLLATGTPYLDRPSIAVLPAGEQLLGYTPYQPGMAVFGLPRAAFGSAWWTDARIWFALVTTGLIWYALSLLRPHSTVPVAQAVLALPLCTLTLATGGDDLPVLALALLAIAFAARGRLLAAGVAAGLAGTLKLFALPVAVVLLVLAWRTGRLPAAWRFAAGAFGLPLLALLPPLLAGFDAYVENVLRFPSGHGLVASPAQSPLPGHFIAEALPAGRYISLGLLLLAALALGWWLLRRPPTGAGAAALVVAVGLTCAIMLTPTTRFGYLLYPAAFLALWGSLRARAADPVADAEDRTGDSMTPTAPTA</sequence>
<proteinExistence type="inferred from homology"/>
<accession>A0ABY5Z7E0</accession>
<evidence type="ECO:0000256" key="3">
    <source>
        <dbReference type="ARBA" id="ARBA00022679"/>
    </source>
</evidence>
<feature type="transmembrane region" description="Helical" evidence="8">
    <location>
        <begin position="223"/>
        <end position="251"/>
    </location>
</feature>
<reference evidence="9" key="1">
    <citation type="submission" date="2021-04" db="EMBL/GenBank/DDBJ databases">
        <title>Biosynthetic gene clusters of Dactylosporangioum roseum.</title>
        <authorList>
            <person name="Hartkoorn R.C."/>
            <person name="Beaudoing E."/>
            <person name="Hot D."/>
            <person name="Moureu S."/>
        </authorList>
    </citation>
    <scope>NUCLEOTIDE SEQUENCE</scope>
    <source>
        <strain evidence="9">NRRL B-16295</strain>
    </source>
</reference>
<dbReference type="EMBL" id="CP073721">
    <property type="protein sequence ID" value="UWZ36747.1"/>
    <property type="molecule type" value="Genomic_DNA"/>
</dbReference>
<feature type="transmembrane region" description="Helical" evidence="8">
    <location>
        <begin position="12"/>
        <end position="33"/>
    </location>
</feature>
<dbReference type="Proteomes" id="UP001058271">
    <property type="component" value="Chromosome"/>
</dbReference>
<evidence type="ECO:0000313" key="9">
    <source>
        <dbReference type="EMBL" id="UWZ36747.1"/>
    </source>
</evidence>
<evidence type="ECO:0000256" key="1">
    <source>
        <dbReference type="ARBA" id="ARBA00004651"/>
    </source>
</evidence>
<feature type="transmembrane region" description="Helical" evidence="8">
    <location>
        <begin position="347"/>
        <end position="364"/>
    </location>
</feature>
<dbReference type="RefSeq" id="WP_260726096.1">
    <property type="nucleotide sequence ID" value="NZ_BAAABS010000036.1"/>
</dbReference>
<feature type="transmembrane region" description="Helical" evidence="8">
    <location>
        <begin position="263"/>
        <end position="283"/>
    </location>
</feature>
<evidence type="ECO:0000313" key="10">
    <source>
        <dbReference type="Proteomes" id="UP001058271"/>
    </source>
</evidence>
<feature type="transmembrane region" description="Helical" evidence="8">
    <location>
        <begin position="159"/>
        <end position="176"/>
    </location>
</feature>
<keyword evidence="10" id="KW-1185">Reference proteome</keyword>